<name>A0ABD0JCF1_9CAEN</name>
<accession>A0ABD0JCF1</accession>
<keyword evidence="2" id="KW-1185">Reference proteome</keyword>
<proteinExistence type="predicted"/>
<dbReference type="EMBL" id="JACVVK020000506">
    <property type="protein sequence ID" value="KAK7469728.1"/>
    <property type="molecule type" value="Genomic_DNA"/>
</dbReference>
<feature type="non-terminal residue" evidence="1">
    <location>
        <position position="1"/>
    </location>
</feature>
<organism evidence="1 2">
    <name type="scientific">Batillaria attramentaria</name>
    <dbReference type="NCBI Taxonomy" id="370345"/>
    <lineage>
        <taxon>Eukaryota</taxon>
        <taxon>Metazoa</taxon>
        <taxon>Spiralia</taxon>
        <taxon>Lophotrochozoa</taxon>
        <taxon>Mollusca</taxon>
        <taxon>Gastropoda</taxon>
        <taxon>Caenogastropoda</taxon>
        <taxon>Sorbeoconcha</taxon>
        <taxon>Cerithioidea</taxon>
        <taxon>Batillariidae</taxon>
        <taxon>Batillaria</taxon>
    </lineage>
</organism>
<evidence type="ECO:0000313" key="1">
    <source>
        <dbReference type="EMBL" id="KAK7469728.1"/>
    </source>
</evidence>
<reference evidence="1 2" key="1">
    <citation type="journal article" date="2023" name="Sci. Data">
        <title>Genome assembly of the Korean intertidal mud-creeper Batillaria attramentaria.</title>
        <authorList>
            <person name="Patra A.K."/>
            <person name="Ho P.T."/>
            <person name="Jun S."/>
            <person name="Lee S.J."/>
            <person name="Kim Y."/>
            <person name="Won Y.J."/>
        </authorList>
    </citation>
    <scope>NUCLEOTIDE SEQUENCE [LARGE SCALE GENOMIC DNA]</scope>
    <source>
        <strain evidence="1">Wonlab-2016</strain>
    </source>
</reference>
<sequence>RDTRSGVNSGVPHALVPSQQTYCRHHHDLGLRKTLDCMTPNKSPRHRMTRITIRRHIEATLVRYAVCKVPPHYVSLVTDDIM</sequence>
<dbReference type="Proteomes" id="UP001519460">
    <property type="component" value="Unassembled WGS sequence"/>
</dbReference>
<comment type="caution">
    <text evidence="1">The sequence shown here is derived from an EMBL/GenBank/DDBJ whole genome shotgun (WGS) entry which is preliminary data.</text>
</comment>
<protein>
    <submittedName>
        <fullName evidence="1">Uncharacterized protein</fullName>
    </submittedName>
</protein>
<dbReference type="AlphaFoldDB" id="A0ABD0JCF1"/>
<evidence type="ECO:0000313" key="2">
    <source>
        <dbReference type="Proteomes" id="UP001519460"/>
    </source>
</evidence>
<gene>
    <name evidence="1" type="ORF">BaRGS_00036259</name>
</gene>